<evidence type="ECO:0000256" key="1">
    <source>
        <dbReference type="SAM" id="SignalP"/>
    </source>
</evidence>
<dbReference type="InterPro" id="IPR058248">
    <property type="entry name" value="Lxx211020-like"/>
</dbReference>
<gene>
    <name evidence="2" type="ORF">FAZ78_16520</name>
</gene>
<feature type="signal peptide" evidence="1">
    <location>
        <begin position="1"/>
        <end position="22"/>
    </location>
</feature>
<feature type="chain" id="PRO_5020573639" evidence="1">
    <location>
        <begin position="23"/>
        <end position="186"/>
    </location>
</feature>
<dbReference type="EMBL" id="SWAU01000178">
    <property type="protein sequence ID" value="TKA95508.1"/>
    <property type="molecule type" value="Genomic_DNA"/>
</dbReference>
<proteinExistence type="predicted"/>
<keyword evidence="1" id="KW-0732">Signal</keyword>
<dbReference type="PANTHER" id="PTHR36302">
    <property type="entry name" value="BLR7088 PROTEIN"/>
    <property type="match status" value="1"/>
</dbReference>
<dbReference type="SUPFAM" id="SSF110087">
    <property type="entry name" value="DR1885-like metal-binding protein"/>
    <property type="match status" value="1"/>
</dbReference>
<dbReference type="Gene3D" id="2.60.40.1890">
    <property type="entry name" value="PCu(A)C copper chaperone"/>
    <property type="match status" value="1"/>
</dbReference>
<reference evidence="2 3" key="1">
    <citation type="submission" date="2019-04" db="EMBL/GenBank/DDBJ databases">
        <title>Crypto-aerobic microbial life in anoxic (sulfidic) marine sediments.</title>
        <authorList>
            <person name="Bhattacharya S."/>
            <person name="Roy C."/>
            <person name="Mondal N."/>
            <person name="Sarkar J."/>
            <person name="Mandal S."/>
            <person name="Rameez M.J."/>
            <person name="Ghosh W."/>
        </authorList>
    </citation>
    <scope>NUCLEOTIDE SEQUENCE [LARGE SCALE GENOMIC DNA]</scope>
    <source>
        <strain evidence="2 3">SBBC</strain>
    </source>
</reference>
<organism evidence="2 3">
    <name type="scientific">Cereibacter changlensis</name>
    <dbReference type="NCBI Taxonomy" id="402884"/>
    <lineage>
        <taxon>Bacteria</taxon>
        <taxon>Pseudomonadati</taxon>
        <taxon>Pseudomonadota</taxon>
        <taxon>Alphaproteobacteria</taxon>
        <taxon>Rhodobacterales</taxon>
        <taxon>Paracoccaceae</taxon>
        <taxon>Cereibacter</taxon>
    </lineage>
</organism>
<comment type="caution">
    <text evidence="2">The sequence shown here is derived from an EMBL/GenBank/DDBJ whole genome shotgun (WGS) entry which is preliminary data.</text>
</comment>
<dbReference type="InterPro" id="IPR036182">
    <property type="entry name" value="PCuAC_sf"/>
</dbReference>
<evidence type="ECO:0000313" key="2">
    <source>
        <dbReference type="EMBL" id="TKA95508.1"/>
    </source>
</evidence>
<dbReference type="RefSeq" id="WP_136793557.1">
    <property type="nucleotide sequence ID" value="NZ_SWAU01000178.1"/>
</dbReference>
<dbReference type="Proteomes" id="UP000306340">
    <property type="component" value="Unassembled WGS sequence"/>
</dbReference>
<dbReference type="PANTHER" id="PTHR36302:SF1">
    <property type="entry name" value="COPPER CHAPERONE PCU(A)C"/>
    <property type="match status" value="1"/>
</dbReference>
<name>A0A4U0YV07_9RHOB</name>
<sequence length="186" mass="18682">MQTSTVFAALAALLLLAPAGWAQGAGADHGPAAGDAPSPDPAAIWRLGDLTLEAPYARATLPNAPVAGGFLSITNNGAADDRLIAAASAIAARAEIHEMTMNGDVMTMRALADGLPIPAGETVALQPGGYHIMFLQLTGPLVQGETVEVTLTFAEAGEITVPLSVLAFNARAAGDAPQGADAHAGH</sequence>
<accession>A0A4U0YV07</accession>
<dbReference type="Pfam" id="PF04314">
    <property type="entry name" value="PCuAC"/>
    <property type="match status" value="1"/>
</dbReference>
<dbReference type="AlphaFoldDB" id="A0A4U0YV07"/>
<protein>
    <submittedName>
        <fullName evidence="2">Copper chaperone PCu(A)C</fullName>
    </submittedName>
</protein>
<evidence type="ECO:0000313" key="3">
    <source>
        <dbReference type="Proteomes" id="UP000306340"/>
    </source>
</evidence>
<dbReference type="InterPro" id="IPR007410">
    <property type="entry name" value="LpqE-like"/>
</dbReference>